<keyword evidence="2" id="KW-0540">Nuclease</keyword>
<dbReference type="SUPFAM" id="SSF55608">
    <property type="entry name" value="Homing endonucleases"/>
    <property type="match status" value="2"/>
</dbReference>
<dbReference type="InterPro" id="IPR039518">
    <property type="entry name" value="WhiA_LAGLIDADG_dom"/>
</dbReference>
<name>A0A8E5KAN5_9CAUD</name>
<keyword evidence="2" id="KW-0378">Hydrolase</keyword>
<organism evidence="2 3">
    <name type="scientific">Staphylococcus phage PM56</name>
    <dbReference type="NCBI Taxonomy" id="2834980"/>
    <lineage>
        <taxon>Viruses</taxon>
        <taxon>Duplodnaviria</taxon>
        <taxon>Heunggongvirae</taxon>
        <taxon>Uroviricota</taxon>
        <taxon>Caudoviricetes</taxon>
        <taxon>Herelleviridae</taxon>
        <taxon>Twortvirinae</taxon>
        <taxon>Silviavirus</taxon>
        <taxon>Silviavirus remus</taxon>
    </lineage>
</organism>
<dbReference type="Pfam" id="PF14528">
    <property type="entry name" value="LAGLIDADG_3"/>
    <property type="match status" value="2"/>
</dbReference>
<evidence type="ECO:0000313" key="3">
    <source>
        <dbReference type="Proteomes" id="UP000676717"/>
    </source>
</evidence>
<dbReference type="Gene3D" id="3.10.28.10">
    <property type="entry name" value="Homing endonucleases"/>
    <property type="match status" value="1"/>
</dbReference>
<keyword evidence="2" id="KW-0255">Endonuclease</keyword>
<dbReference type="PROSITE" id="PS50819">
    <property type="entry name" value="INTEIN_ENDONUCLEASE"/>
    <property type="match status" value="1"/>
</dbReference>
<dbReference type="InterPro" id="IPR004042">
    <property type="entry name" value="Intein_endonuc_central"/>
</dbReference>
<dbReference type="EMBL" id="MW546071">
    <property type="protein sequence ID" value="QVD57593.1"/>
    <property type="molecule type" value="Genomic_DNA"/>
</dbReference>
<proteinExistence type="predicted"/>
<dbReference type="Pfam" id="PF14527">
    <property type="entry name" value="LAGLIDADG_WhiA"/>
    <property type="match status" value="1"/>
</dbReference>
<dbReference type="GO" id="GO:0004519">
    <property type="term" value="F:endonuclease activity"/>
    <property type="evidence" value="ECO:0007669"/>
    <property type="project" value="UniProtKB-KW"/>
</dbReference>
<accession>A0A8E5KAN5</accession>
<reference evidence="2" key="1">
    <citation type="journal article" date="2021" name="Pharmaceuticals (Basel)">
        <title>epsilon(2)-Phages Are Naturally Bred and Have a Vastly Improved Host Range in Staphylococcus aureus over Wild Type Phages.</title>
        <authorList>
            <person name="Saez Moreno D."/>
            <person name="Visram Z."/>
            <person name="Mutti M."/>
            <person name="Restrepo-Cordoba M."/>
            <person name="Hartmann S."/>
            <person name="Kremers A.I."/>
            <person name="Tisakova L."/>
            <person name="Schertler S."/>
            <person name="Wittmann J."/>
            <person name="Kalali B."/>
            <person name="Monecke S."/>
            <person name="Ehricht R."/>
            <person name="Resch G."/>
            <person name="Corsini L."/>
        </authorList>
    </citation>
    <scope>NUCLEOTIDE SEQUENCE</scope>
</reference>
<feature type="domain" description="DOD-type homing endonuclease" evidence="1">
    <location>
        <begin position="127"/>
        <end position="266"/>
    </location>
</feature>
<dbReference type="InterPro" id="IPR004860">
    <property type="entry name" value="LAGLIDADG_dom"/>
</dbReference>
<dbReference type="InterPro" id="IPR027434">
    <property type="entry name" value="Homing_endonucl"/>
</dbReference>
<sequence length="327" mass="38728">MVKRVWSNEEKQDIVKSFQEGKKFSEIQKKYNAHYFTIKKVLDEFNIDTNSKRRWTSKQKQDILRMYTEESMSIAEIKAVYTTHAREISKILRDFGIDTSYYQPRRVNRNINKDFFEVIDTEEKAYILGLLMADGCVRYRREGQCYLTLELIDKEIVERVQKELNSDSKIYESHRKRDYIKNENSTYTFSVTDEKLCNDLAKYGIIPMKTKKTDWLTQDIPYDLRKHYLRGLFDGDGSIGCYNNNNNNNRWSITLVNNHPEFLKEVGSWIEDLLGFKCPTISKTSTSYRIGYTGKKAKKLMKTLYRDNNIHIDRKQKLADQAIKDIV</sequence>
<dbReference type="Gene3D" id="1.10.10.60">
    <property type="entry name" value="Homeodomain-like"/>
    <property type="match status" value="1"/>
</dbReference>
<protein>
    <submittedName>
        <fullName evidence="2">Intron-encoded endonuclease</fullName>
    </submittedName>
</protein>
<evidence type="ECO:0000259" key="1">
    <source>
        <dbReference type="PROSITE" id="PS50819"/>
    </source>
</evidence>
<evidence type="ECO:0000313" key="2">
    <source>
        <dbReference type="EMBL" id="QVD57593.1"/>
    </source>
</evidence>
<dbReference type="Proteomes" id="UP000676717">
    <property type="component" value="Segment"/>
</dbReference>
<gene>
    <name evidence="2" type="ORF">PM56_048</name>
</gene>